<reference evidence="1" key="1">
    <citation type="submission" date="2009-10" db="EMBL/GenBank/DDBJ databases">
        <title>Diversity of trophic interactions inside an arsenic-rich microbial ecosystem.</title>
        <authorList>
            <person name="Bertin P.N."/>
            <person name="Heinrich-Salmeron A."/>
            <person name="Pelletier E."/>
            <person name="Goulhen-Chollet F."/>
            <person name="Arsene-Ploetze F."/>
            <person name="Gallien S."/>
            <person name="Calteau A."/>
            <person name="Vallenet D."/>
            <person name="Casiot C."/>
            <person name="Chane-Woon-Ming B."/>
            <person name="Giloteaux L."/>
            <person name="Barakat M."/>
            <person name="Bonnefoy V."/>
            <person name="Bruneel O."/>
            <person name="Chandler M."/>
            <person name="Cleiss J."/>
            <person name="Duran R."/>
            <person name="Elbaz-Poulichet F."/>
            <person name="Fonknechten N."/>
            <person name="Lauga B."/>
            <person name="Mornico D."/>
            <person name="Ortet P."/>
            <person name="Schaeffer C."/>
            <person name="Siguier P."/>
            <person name="Alexander Thil Smith A."/>
            <person name="Van Dorsselaer A."/>
            <person name="Weissenbach J."/>
            <person name="Medigue C."/>
            <person name="Le Paslier D."/>
        </authorList>
    </citation>
    <scope>NUCLEOTIDE SEQUENCE</scope>
</reference>
<protein>
    <submittedName>
        <fullName evidence="1">Uncharacterized protein</fullName>
    </submittedName>
</protein>
<accession>E6PYP1</accession>
<sequence>MVVRGPFVLVVGGALRPFAPFPETMNFSMGQRSEISLLSLSLAAAGQADKGSVC</sequence>
<gene>
    <name evidence="1" type="ORF">CARN3_1032</name>
</gene>
<evidence type="ECO:0000313" key="1">
    <source>
        <dbReference type="EMBL" id="CBI00050.1"/>
    </source>
</evidence>
<dbReference type="EMBL" id="CABN01000085">
    <property type="protein sequence ID" value="CBI00050.1"/>
    <property type="molecule type" value="Genomic_DNA"/>
</dbReference>
<proteinExistence type="predicted"/>
<name>E6PYP1_9ZZZZ</name>
<dbReference type="AlphaFoldDB" id="E6PYP1"/>
<comment type="caution">
    <text evidence="1">The sequence shown here is derived from an EMBL/GenBank/DDBJ whole genome shotgun (WGS) entry which is preliminary data.</text>
</comment>
<organism evidence="1">
    <name type="scientific">mine drainage metagenome</name>
    <dbReference type="NCBI Taxonomy" id="410659"/>
    <lineage>
        <taxon>unclassified sequences</taxon>
        <taxon>metagenomes</taxon>
        <taxon>ecological metagenomes</taxon>
    </lineage>
</organism>